<dbReference type="PANTHER" id="PTHR12242">
    <property type="entry name" value="OS02G0130600 PROTEIN-RELATED"/>
    <property type="match status" value="1"/>
</dbReference>
<evidence type="ECO:0000256" key="3">
    <source>
        <dbReference type="ARBA" id="ARBA00022989"/>
    </source>
</evidence>
<accession>A0A197JL67</accession>
<keyword evidence="8" id="KW-1185">Reference proteome</keyword>
<dbReference type="AlphaFoldDB" id="A0A197JL67"/>
<dbReference type="EMBL" id="KV442083">
    <property type="protein sequence ID" value="OAQ25114.1"/>
    <property type="molecule type" value="Genomic_DNA"/>
</dbReference>
<evidence type="ECO:0000256" key="4">
    <source>
        <dbReference type="ARBA" id="ARBA00023136"/>
    </source>
</evidence>
<dbReference type="OrthoDB" id="419711at2759"/>
<dbReference type="Proteomes" id="UP000078512">
    <property type="component" value="Unassembled WGS sequence"/>
</dbReference>
<dbReference type="Pfam" id="PF04750">
    <property type="entry name" value="Far-17a_AIG1"/>
    <property type="match status" value="1"/>
</dbReference>
<feature type="transmembrane region" description="Helical" evidence="6">
    <location>
        <begin position="172"/>
        <end position="192"/>
    </location>
</feature>
<dbReference type="PANTHER" id="PTHR12242:SF1">
    <property type="entry name" value="MYND-TYPE DOMAIN-CONTAINING PROTEIN"/>
    <property type="match status" value="1"/>
</dbReference>
<keyword evidence="3 6" id="KW-1133">Transmembrane helix</keyword>
<feature type="region of interest" description="Disordered" evidence="5">
    <location>
        <begin position="250"/>
        <end position="270"/>
    </location>
</feature>
<feature type="transmembrane region" description="Helical" evidence="6">
    <location>
        <begin position="107"/>
        <end position="131"/>
    </location>
</feature>
<evidence type="ECO:0000256" key="6">
    <source>
        <dbReference type="SAM" id="Phobius"/>
    </source>
</evidence>
<protein>
    <submittedName>
        <fullName evidence="7">Uncharacterized protein</fullName>
    </submittedName>
</protein>
<feature type="transmembrane region" description="Helical" evidence="6">
    <location>
        <begin position="64"/>
        <end position="87"/>
    </location>
</feature>
<gene>
    <name evidence="7" type="ORF">K457DRAFT_116942</name>
</gene>
<dbReference type="InterPro" id="IPR006838">
    <property type="entry name" value="ADTRP_AIG1"/>
</dbReference>
<proteinExistence type="predicted"/>
<evidence type="ECO:0000256" key="5">
    <source>
        <dbReference type="SAM" id="MobiDB-lite"/>
    </source>
</evidence>
<feature type="transmembrane region" description="Helical" evidence="6">
    <location>
        <begin position="34"/>
        <end position="52"/>
    </location>
</feature>
<dbReference type="STRING" id="1314771.A0A197JL67"/>
<name>A0A197JL67_9FUNG</name>
<reference evidence="7 8" key="1">
    <citation type="submission" date="2016-05" db="EMBL/GenBank/DDBJ databases">
        <title>Genome sequencing reveals origins of a unique bacterial endosymbiosis in the earliest lineages of terrestrial Fungi.</title>
        <authorList>
            <consortium name="DOE Joint Genome Institute"/>
            <person name="Uehling J."/>
            <person name="Gryganskyi A."/>
            <person name="Hameed K."/>
            <person name="Tschaplinski T."/>
            <person name="Misztal P."/>
            <person name="Wu S."/>
            <person name="Desiro A."/>
            <person name="Vande Pol N."/>
            <person name="Du Z.-Y."/>
            <person name="Zienkiewicz A."/>
            <person name="Zienkiewicz K."/>
            <person name="Morin E."/>
            <person name="Tisserant E."/>
            <person name="Splivallo R."/>
            <person name="Hainaut M."/>
            <person name="Henrissat B."/>
            <person name="Ohm R."/>
            <person name="Kuo A."/>
            <person name="Yan J."/>
            <person name="Lipzen A."/>
            <person name="Nolan M."/>
            <person name="Labutti K."/>
            <person name="Barry K."/>
            <person name="Goldstein A."/>
            <person name="Labbe J."/>
            <person name="Schadt C."/>
            <person name="Tuskan G."/>
            <person name="Grigoriev I."/>
            <person name="Martin F."/>
            <person name="Vilgalys R."/>
            <person name="Bonito G."/>
        </authorList>
    </citation>
    <scope>NUCLEOTIDE SEQUENCE [LARGE SCALE GENOMIC DNA]</scope>
    <source>
        <strain evidence="7 8">AG-77</strain>
    </source>
</reference>
<dbReference type="GO" id="GO:0016020">
    <property type="term" value="C:membrane"/>
    <property type="evidence" value="ECO:0007669"/>
    <property type="project" value="InterPro"/>
</dbReference>
<evidence type="ECO:0000256" key="2">
    <source>
        <dbReference type="ARBA" id="ARBA00022692"/>
    </source>
</evidence>
<feature type="transmembrane region" description="Helical" evidence="6">
    <location>
        <begin position="212"/>
        <end position="232"/>
    </location>
</feature>
<organism evidence="7 8">
    <name type="scientific">Linnemannia elongata AG-77</name>
    <dbReference type="NCBI Taxonomy" id="1314771"/>
    <lineage>
        <taxon>Eukaryota</taxon>
        <taxon>Fungi</taxon>
        <taxon>Fungi incertae sedis</taxon>
        <taxon>Mucoromycota</taxon>
        <taxon>Mortierellomycotina</taxon>
        <taxon>Mortierellomycetes</taxon>
        <taxon>Mortierellales</taxon>
        <taxon>Mortierellaceae</taxon>
        <taxon>Linnemannia</taxon>
    </lineage>
</organism>
<keyword evidence="2 6" id="KW-0812">Transmembrane</keyword>
<evidence type="ECO:0000256" key="1">
    <source>
        <dbReference type="ARBA" id="ARBA00004127"/>
    </source>
</evidence>
<evidence type="ECO:0000313" key="8">
    <source>
        <dbReference type="Proteomes" id="UP000078512"/>
    </source>
</evidence>
<comment type="subcellular location">
    <subcellularLocation>
        <location evidence="1">Endomembrane system</location>
        <topology evidence="1">Multi-pass membrane protein</topology>
    </subcellularLocation>
</comment>
<sequence length="270" mass="30997">MGLQNAVIKFLKLDRFEPNRIVTSNVVGPKVLCFIRAIELLYVSIALVIVWCNSKSFTSYAKYFTNLTYFGIFSYLLSCTIWSVFYIRVPAAERAHWVKQGNPWWGYTHWLLYSSVVVYSVVVPLVFWTLLSQGMSVWSPMAWYQNISVHAMDGVFGALGEVILSRHFLQPIHSFVVAGVMLLYMLMTFVVYASEGTWVYPFLRWSQGPIAAAYYIGIAIGLFIVFFALYFIHNARNSFFKERSARMNPELEHSPVDEKQPGDKTEVESV</sequence>
<evidence type="ECO:0000313" key="7">
    <source>
        <dbReference type="EMBL" id="OAQ25114.1"/>
    </source>
</evidence>
<dbReference type="GO" id="GO:0012505">
    <property type="term" value="C:endomembrane system"/>
    <property type="evidence" value="ECO:0007669"/>
    <property type="project" value="UniProtKB-SubCell"/>
</dbReference>
<keyword evidence="4 6" id="KW-0472">Membrane</keyword>